<keyword evidence="1" id="KW-1133">Transmembrane helix</keyword>
<gene>
    <name evidence="3" type="ORF">BJ684DRAFT_1172</name>
</gene>
<name>A0A4P9Y597_9FUNG</name>
<evidence type="ECO:0000313" key="4">
    <source>
        <dbReference type="Proteomes" id="UP000267251"/>
    </source>
</evidence>
<keyword evidence="1" id="KW-0472">Membrane</keyword>
<dbReference type="EMBL" id="KZ987906">
    <property type="protein sequence ID" value="RKP13994.1"/>
    <property type="molecule type" value="Genomic_DNA"/>
</dbReference>
<evidence type="ECO:0000256" key="1">
    <source>
        <dbReference type="SAM" id="Phobius"/>
    </source>
</evidence>
<keyword evidence="1" id="KW-0812">Transmembrane</keyword>
<feature type="transmembrane region" description="Helical" evidence="1">
    <location>
        <begin position="142"/>
        <end position="165"/>
    </location>
</feature>
<accession>A0A4P9Y597</accession>
<dbReference type="OrthoDB" id="5597489at2759"/>
<feature type="transmembrane region" description="Helical" evidence="1">
    <location>
        <begin position="43"/>
        <end position="66"/>
    </location>
</feature>
<organism evidence="3 4">
    <name type="scientific">Piptocephalis cylindrospora</name>
    <dbReference type="NCBI Taxonomy" id="1907219"/>
    <lineage>
        <taxon>Eukaryota</taxon>
        <taxon>Fungi</taxon>
        <taxon>Fungi incertae sedis</taxon>
        <taxon>Zoopagomycota</taxon>
        <taxon>Zoopagomycotina</taxon>
        <taxon>Zoopagomycetes</taxon>
        <taxon>Zoopagales</taxon>
        <taxon>Piptocephalidaceae</taxon>
        <taxon>Piptocephalis</taxon>
    </lineage>
</organism>
<feature type="non-terminal residue" evidence="3">
    <location>
        <position position="166"/>
    </location>
</feature>
<proteinExistence type="predicted"/>
<feature type="non-terminal residue" evidence="3">
    <location>
        <position position="1"/>
    </location>
</feature>
<evidence type="ECO:0000259" key="2">
    <source>
        <dbReference type="Pfam" id="PF24841"/>
    </source>
</evidence>
<feature type="transmembrane region" description="Helical" evidence="1">
    <location>
        <begin position="104"/>
        <end position="122"/>
    </location>
</feature>
<evidence type="ECO:0000313" key="3">
    <source>
        <dbReference type="EMBL" id="RKP13994.1"/>
    </source>
</evidence>
<feature type="domain" description="DUF7719" evidence="2">
    <location>
        <begin position="106"/>
        <end position="165"/>
    </location>
</feature>
<protein>
    <recommendedName>
        <fullName evidence="2">DUF7719 domain-containing protein</fullName>
    </recommendedName>
</protein>
<dbReference type="Proteomes" id="UP000267251">
    <property type="component" value="Unassembled WGS sequence"/>
</dbReference>
<dbReference type="AlphaFoldDB" id="A0A4P9Y597"/>
<keyword evidence="4" id="KW-1185">Reference proteome</keyword>
<dbReference type="InterPro" id="IPR056136">
    <property type="entry name" value="DUF7719"/>
</dbReference>
<feature type="transmembrane region" description="Helical" evidence="1">
    <location>
        <begin position="78"/>
        <end position="97"/>
    </location>
</feature>
<dbReference type="Pfam" id="PF24841">
    <property type="entry name" value="DUF7719"/>
    <property type="match status" value="1"/>
</dbReference>
<sequence length="166" mass="18687">DDMPETEKWRIINESGLLGKEIPIPGAKPRKTQPPSPMDGEDFIFRAVLYTIPFTTLYVLLHSLVFKQYGEVLGLVELISQASKAAPILAIFIYYTNARRDRKLIQTLFIALCIFCGSYMLYLVEKSPALGIMRQAPGLATLWIYAIFMLDLTKAMISLAVVGAYY</sequence>
<dbReference type="PANTHER" id="PTHR37846">
    <property type="entry name" value="YALI0B21296P"/>
    <property type="match status" value="1"/>
</dbReference>
<reference evidence="4" key="1">
    <citation type="journal article" date="2018" name="Nat. Microbiol.">
        <title>Leveraging single-cell genomics to expand the fungal tree of life.</title>
        <authorList>
            <person name="Ahrendt S.R."/>
            <person name="Quandt C.A."/>
            <person name="Ciobanu D."/>
            <person name="Clum A."/>
            <person name="Salamov A."/>
            <person name="Andreopoulos B."/>
            <person name="Cheng J.F."/>
            <person name="Woyke T."/>
            <person name="Pelin A."/>
            <person name="Henrissat B."/>
            <person name="Reynolds N.K."/>
            <person name="Benny G.L."/>
            <person name="Smith M.E."/>
            <person name="James T.Y."/>
            <person name="Grigoriev I.V."/>
        </authorList>
    </citation>
    <scope>NUCLEOTIDE SEQUENCE [LARGE SCALE GENOMIC DNA]</scope>
</reference>
<dbReference type="PANTHER" id="PTHR37846:SF1">
    <property type="entry name" value="DEACETYLASE-LIKE PROTEIN"/>
    <property type="match status" value="1"/>
</dbReference>